<evidence type="ECO:0000313" key="1">
    <source>
        <dbReference type="EMBL" id="KAG2498181.1"/>
    </source>
</evidence>
<proteinExistence type="predicted"/>
<gene>
    <name evidence="1" type="ORF">HYH03_003936</name>
</gene>
<keyword evidence="2" id="KW-1185">Reference proteome</keyword>
<comment type="caution">
    <text evidence="1">The sequence shown here is derived from an EMBL/GenBank/DDBJ whole genome shotgun (WGS) entry which is preliminary data.</text>
</comment>
<dbReference type="Proteomes" id="UP000612055">
    <property type="component" value="Unassembled WGS sequence"/>
</dbReference>
<reference evidence="1" key="1">
    <citation type="journal article" date="2020" name="bioRxiv">
        <title>Comparative genomics of Chlamydomonas.</title>
        <authorList>
            <person name="Craig R.J."/>
            <person name="Hasan A.R."/>
            <person name="Ness R.W."/>
            <person name="Keightley P.D."/>
        </authorList>
    </citation>
    <scope>NUCLEOTIDE SEQUENCE</scope>
    <source>
        <strain evidence="1">CCAP 11/70</strain>
    </source>
</reference>
<protein>
    <submittedName>
        <fullName evidence="1">Uncharacterized protein</fullName>
    </submittedName>
</protein>
<evidence type="ECO:0000313" key="2">
    <source>
        <dbReference type="Proteomes" id="UP000612055"/>
    </source>
</evidence>
<dbReference type="OrthoDB" id="337581at2759"/>
<name>A0A835Y8X2_9CHLO</name>
<organism evidence="1 2">
    <name type="scientific">Edaphochlamys debaryana</name>
    <dbReference type="NCBI Taxonomy" id="47281"/>
    <lineage>
        <taxon>Eukaryota</taxon>
        <taxon>Viridiplantae</taxon>
        <taxon>Chlorophyta</taxon>
        <taxon>core chlorophytes</taxon>
        <taxon>Chlorophyceae</taxon>
        <taxon>CS clade</taxon>
        <taxon>Chlamydomonadales</taxon>
        <taxon>Chlamydomonadales incertae sedis</taxon>
        <taxon>Edaphochlamys</taxon>
    </lineage>
</organism>
<accession>A0A835Y8X2</accession>
<dbReference type="EMBL" id="JAEHOE010000011">
    <property type="protein sequence ID" value="KAG2498181.1"/>
    <property type="molecule type" value="Genomic_DNA"/>
</dbReference>
<dbReference type="AlphaFoldDB" id="A0A835Y8X2"/>
<sequence length="82" mass="8494">MAGGDPDAAARAVRITRAGDACFTELEELIESNLGADIPDDILASLHLLFGKNLAKALEVVDAGGITAYVERTDGVQGPGLR</sequence>